<dbReference type="CDD" id="cd16439">
    <property type="entry name" value="beta_Kdo_transferase_KpsC_2"/>
    <property type="match status" value="1"/>
</dbReference>
<dbReference type="GO" id="GO:0015774">
    <property type="term" value="P:polysaccharide transport"/>
    <property type="evidence" value="ECO:0007669"/>
    <property type="project" value="InterPro"/>
</dbReference>
<comment type="caution">
    <text evidence="1">The sequence shown here is derived from an EMBL/GenBank/DDBJ whole genome shotgun (WGS) entry which is preliminary data.</text>
</comment>
<dbReference type="RefSeq" id="WP_094810460.1">
    <property type="nucleotide sequence ID" value="NZ_NEVU01000001.1"/>
</dbReference>
<protein>
    <submittedName>
        <fullName evidence="1">Beta-3-deoxy-D-manno-oct-2-ulosonic acid transferase</fullName>
    </submittedName>
</protein>
<evidence type="ECO:0000313" key="1">
    <source>
        <dbReference type="EMBL" id="OZI77648.1"/>
    </source>
</evidence>
<dbReference type="AlphaFoldDB" id="A0A261VU62"/>
<proteinExistence type="predicted"/>
<accession>A0A261VU62</accession>
<dbReference type="OrthoDB" id="543755at2"/>
<dbReference type="GO" id="GO:0016740">
    <property type="term" value="F:transferase activity"/>
    <property type="evidence" value="ECO:0007669"/>
    <property type="project" value="UniProtKB-KW"/>
</dbReference>
<keyword evidence="1" id="KW-0808">Transferase</keyword>
<dbReference type="GO" id="GO:0000271">
    <property type="term" value="P:polysaccharide biosynthetic process"/>
    <property type="evidence" value="ECO:0007669"/>
    <property type="project" value="InterPro"/>
</dbReference>
<dbReference type="Proteomes" id="UP000216429">
    <property type="component" value="Unassembled WGS sequence"/>
</dbReference>
<dbReference type="EMBL" id="NEVU01000001">
    <property type="protein sequence ID" value="OZI77648.1"/>
    <property type="molecule type" value="Genomic_DNA"/>
</dbReference>
<dbReference type="CDD" id="cd16440">
    <property type="entry name" value="beta_Kdo_transferase_KpsC_1"/>
    <property type="match status" value="1"/>
</dbReference>
<evidence type="ECO:0000313" key="2">
    <source>
        <dbReference type="Proteomes" id="UP000216429"/>
    </source>
</evidence>
<dbReference type="Pfam" id="PF05159">
    <property type="entry name" value="Capsule_synth"/>
    <property type="match status" value="3"/>
</dbReference>
<organism evidence="1 2">
    <name type="scientific">Bordetella genomosp. 12</name>
    <dbReference type="NCBI Taxonomy" id="463035"/>
    <lineage>
        <taxon>Bacteria</taxon>
        <taxon>Pseudomonadati</taxon>
        <taxon>Pseudomonadota</taxon>
        <taxon>Betaproteobacteria</taxon>
        <taxon>Burkholderiales</taxon>
        <taxon>Alcaligenaceae</taxon>
        <taxon>Bordetella</taxon>
    </lineage>
</organism>
<reference evidence="2" key="1">
    <citation type="submission" date="2017-05" db="EMBL/GenBank/DDBJ databases">
        <title>Complete and WGS of Bordetella genogroups.</title>
        <authorList>
            <person name="Spilker T."/>
            <person name="Lipuma J."/>
        </authorList>
    </citation>
    <scope>NUCLEOTIDE SEQUENCE [LARGE SCALE GENOMIC DNA]</scope>
    <source>
        <strain evidence="2">AU6712</strain>
    </source>
</reference>
<keyword evidence="2" id="KW-1185">Reference proteome</keyword>
<sequence>MLGTFSRKLSELPGLPALVGEPVAYLRRARDLEGKQIHALVGWGLRPTTRKPRQLAQRYGRPFLSLEDGFLRAFGTGATHPSLSLVVDREGIYYDGTRPSSLESLLASPANLLIGPGASYRQARELIVAHGLSKYNAAPDTLPPAVHCAGKRVLIIDQTLGDASVQYGLAEPATFRMMLDCARREHPDATLFIKTHPEVSRGDKHGYLSSIHGNERCVLLREAINPIRLLECMDHVYTVTSQMGFEALLLGKPVTCMGLPWYAGWGVTDDRITCDRRQRPRSIDELFAAAYLHYTRYLDPDTLERGTIFDVIQWLLRQKTRHAAERGRNIAIGYRRWKASNVSPFLALDSQRTQFVKNAAAARRRGITPDDRLIVWGANPPQAVRELAQASGARLCRMEDGFIRSVGLGSDFIPPVALVMDDQGLYFDARQPSALEIMLNTRPFSAEDLTRARAARELIVGHQLTKYNIEPTEATGWQPGSKRVVLVPGQVEDDASITYGCADVRSNLALLKAARQACPDAFIVYKPHPDVAVRNRKGRLHRAETLRYADLIETRVSIVNCISASDEIHTMTSLSGFEGLLRGKHVVTYGTPFYAGWGLTQDTTPVPRRTRRLTLDELVAGALLHYPTYWDWTLKGYTTCEAALNHIIRQRDHLTRTHRLNTVRKTYLQRQWHKVKLWAQAGFVVRR</sequence>
<name>A0A261VU62_9BORD</name>
<gene>
    <name evidence="1" type="ORF">CAL22_03715</name>
</gene>
<dbReference type="InterPro" id="IPR007833">
    <property type="entry name" value="Capsule_polysaccharide_synth"/>
</dbReference>